<evidence type="ECO:0000256" key="8">
    <source>
        <dbReference type="SAM" id="MobiDB-lite"/>
    </source>
</evidence>
<keyword evidence="7" id="KW-0175">Coiled coil</keyword>
<proteinExistence type="inferred from homology"/>
<feature type="domain" description="Protein kinase" evidence="9">
    <location>
        <begin position="16"/>
        <end position="277"/>
    </location>
</feature>
<dbReference type="PANTHER" id="PTHR48014:SF10">
    <property type="entry name" value="PROTEIN KINASE SUPERFAMILY PROTEIN"/>
    <property type="match status" value="1"/>
</dbReference>
<sequence>METASRKRFPVNPKDYKLYEEVGVGVSATVYRALCIPSKEIVAIKVLDLEKCDSDFDGIRREVHTMSLLNHPNLLGAFCSFTADRSLWVVMPFMAGGSCLHIIKSSYPEGFEELVIGTLLYEVLKALVYLHSHGYIHRDVKAGNILLDMNGSVKLADFGVTACMFDTWERQHARNTFVGTPCWMAPEVMQQLHGYNYKADVWSFGITALELAHGHAPFSKYPPMKVLLMTLQNAPPGLDYERDKRFSKSFKDLVATCLVKDPKKRPTSEKLLKHNFFKRARSNEYLSKSILDGLSPLGDRFRQLKEKEANFILQNKAMYEDKEHLSQRDYIKGISAWNFNLEELKRQAALLDDNGAITGDPGTFHKSQNGLSNDNCGSDFLSSQTIHSTKPVALAVVSPNSSEIGDFQNFEGSFPTSFPTRPLQALKGCFDVSEDDISTSSSHEDAVVSTQKQLSQSENSEARNSEVSSVSTDYALREKKYFSGSILTEHASSPYRNASDDRNRGVKIHRHQSESSYSGLLANHQKRDAHCEIFANTNEETSERKVFQQKGRFKITSEDPSLKGSSSSTNSLTNYAAGVPTTTTTNATGTVSLSQTLLQFILHQNTTQREQLAKLIRCTEQTSNHQTELADISCSNKPSQFSSPSSRENELISYTVQLQQNITNLVEEIQILKLQNAQLQQQLTTCVSNKDDEHQNKEIRL</sequence>
<keyword evidence="11" id="KW-1185">Reference proteome</keyword>
<dbReference type="Proteomes" id="UP000036987">
    <property type="component" value="Unassembled WGS sequence"/>
</dbReference>
<dbReference type="STRING" id="29655.A0A0K9NK97"/>
<dbReference type="Gene3D" id="1.10.510.10">
    <property type="entry name" value="Transferase(Phosphotransferase) domain 1"/>
    <property type="match status" value="1"/>
</dbReference>
<evidence type="ECO:0000256" key="3">
    <source>
        <dbReference type="ARBA" id="ARBA00022741"/>
    </source>
</evidence>
<keyword evidence="2" id="KW-0808">Transferase</keyword>
<feature type="region of interest" description="Disordered" evidence="8">
    <location>
        <begin position="440"/>
        <end position="470"/>
    </location>
</feature>
<feature type="compositionally biased region" description="Polar residues" evidence="8">
    <location>
        <begin position="448"/>
        <end position="459"/>
    </location>
</feature>
<dbReference type="PROSITE" id="PS00108">
    <property type="entry name" value="PROTEIN_KINASE_ST"/>
    <property type="match status" value="1"/>
</dbReference>
<organism evidence="10 11">
    <name type="scientific">Zostera marina</name>
    <name type="common">Eelgrass</name>
    <dbReference type="NCBI Taxonomy" id="29655"/>
    <lineage>
        <taxon>Eukaryota</taxon>
        <taxon>Viridiplantae</taxon>
        <taxon>Streptophyta</taxon>
        <taxon>Embryophyta</taxon>
        <taxon>Tracheophyta</taxon>
        <taxon>Spermatophyta</taxon>
        <taxon>Magnoliopsida</taxon>
        <taxon>Liliopsida</taxon>
        <taxon>Zosteraceae</taxon>
        <taxon>Zostera</taxon>
    </lineage>
</organism>
<comment type="similarity">
    <text evidence="1">Belongs to the protein kinase superfamily. STE Ser/Thr protein kinase family. STE20 subfamily.</text>
</comment>
<keyword evidence="5 6" id="KW-0067">ATP-binding</keyword>
<evidence type="ECO:0000256" key="1">
    <source>
        <dbReference type="ARBA" id="ARBA00008874"/>
    </source>
</evidence>
<keyword evidence="3 6" id="KW-0547">Nucleotide-binding</keyword>
<dbReference type="PANTHER" id="PTHR48014">
    <property type="entry name" value="SERINE/THREONINE-PROTEIN KINASE FRAY2"/>
    <property type="match status" value="1"/>
</dbReference>
<dbReference type="GO" id="GO:0005524">
    <property type="term" value="F:ATP binding"/>
    <property type="evidence" value="ECO:0007669"/>
    <property type="project" value="UniProtKB-UniRule"/>
</dbReference>
<dbReference type="FunFam" id="3.30.200.20:FF:000099">
    <property type="entry name" value="Serine/threonine-protein kinase BLUS1"/>
    <property type="match status" value="1"/>
</dbReference>
<feature type="coiled-coil region" evidence="7">
    <location>
        <begin position="655"/>
        <end position="682"/>
    </location>
</feature>
<dbReference type="SUPFAM" id="SSF56112">
    <property type="entry name" value="Protein kinase-like (PK-like)"/>
    <property type="match status" value="1"/>
</dbReference>
<dbReference type="EMBL" id="LFYR01002199">
    <property type="protein sequence ID" value="KMZ56395.1"/>
    <property type="molecule type" value="Genomic_DNA"/>
</dbReference>
<gene>
    <name evidence="10" type="ORF">ZOSMA_96G00710</name>
</gene>
<reference evidence="11" key="1">
    <citation type="journal article" date="2016" name="Nature">
        <title>The genome of the seagrass Zostera marina reveals angiosperm adaptation to the sea.</title>
        <authorList>
            <person name="Olsen J.L."/>
            <person name="Rouze P."/>
            <person name="Verhelst B."/>
            <person name="Lin Y.-C."/>
            <person name="Bayer T."/>
            <person name="Collen J."/>
            <person name="Dattolo E."/>
            <person name="De Paoli E."/>
            <person name="Dittami S."/>
            <person name="Maumus F."/>
            <person name="Michel G."/>
            <person name="Kersting A."/>
            <person name="Lauritano C."/>
            <person name="Lohaus R."/>
            <person name="Toepel M."/>
            <person name="Tonon T."/>
            <person name="Vanneste K."/>
            <person name="Amirebrahimi M."/>
            <person name="Brakel J."/>
            <person name="Bostroem C."/>
            <person name="Chovatia M."/>
            <person name="Grimwood J."/>
            <person name="Jenkins J.W."/>
            <person name="Jueterbock A."/>
            <person name="Mraz A."/>
            <person name="Stam W.T."/>
            <person name="Tice H."/>
            <person name="Bornberg-Bauer E."/>
            <person name="Green P.J."/>
            <person name="Pearson G.A."/>
            <person name="Procaccini G."/>
            <person name="Duarte C.M."/>
            <person name="Schmutz J."/>
            <person name="Reusch T.B.H."/>
            <person name="Van de Peer Y."/>
        </authorList>
    </citation>
    <scope>NUCLEOTIDE SEQUENCE [LARGE SCALE GENOMIC DNA]</scope>
    <source>
        <strain evidence="11">cv. Finnish</strain>
    </source>
</reference>
<accession>A0A0K9NK97</accession>
<dbReference type="InterPro" id="IPR017441">
    <property type="entry name" value="Protein_kinase_ATP_BS"/>
</dbReference>
<dbReference type="CDD" id="cd06610">
    <property type="entry name" value="STKc_OSR1_SPAK"/>
    <property type="match status" value="1"/>
</dbReference>
<name>A0A0K9NK97_ZOSMR</name>
<dbReference type="OrthoDB" id="248923at2759"/>
<feature type="binding site" evidence="6">
    <location>
        <position position="45"/>
    </location>
    <ligand>
        <name>ATP</name>
        <dbReference type="ChEBI" id="CHEBI:30616"/>
    </ligand>
</feature>
<dbReference type="Gene3D" id="3.30.200.20">
    <property type="entry name" value="Phosphorylase Kinase, domain 1"/>
    <property type="match status" value="1"/>
</dbReference>
<evidence type="ECO:0000256" key="6">
    <source>
        <dbReference type="PROSITE-ProRule" id="PRU10141"/>
    </source>
</evidence>
<evidence type="ECO:0000256" key="4">
    <source>
        <dbReference type="ARBA" id="ARBA00022777"/>
    </source>
</evidence>
<dbReference type="PROSITE" id="PS00107">
    <property type="entry name" value="PROTEIN_KINASE_ATP"/>
    <property type="match status" value="1"/>
</dbReference>
<dbReference type="GO" id="GO:0004672">
    <property type="term" value="F:protein kinase activity"/>
    <property type="evidence" value="ECO:0007669"/>
    <property type="project" value="InterPro"/>
</dbReference>
<evidence type="ECO:0000256" key="5">
    <source>
        <dbReference type="ARBA" id="ARBA00022840"/>
    </source>
</evidence>
<dbReference type="InterPro" id="IPR047173">
    <property type="entry name" value="STRAD_A/B-like"/>
</dbReference>
<dbReference type="InterPro" id="IPR011009">
    <property type="entry name" value="Kinase-like_dom_sf"/>
</dbReference>
<dbReference type="AlphaFoldDB" id="A0A0K9NK97"/>
<dbReference type="OMA" id="CSNLPIG"/>
<feature type="region of interest" description="Disordered" evidence="8">
    <location>
        <begin position="492"/>
        <end position="514"/>
    </location>
</feature>
<keyword evidence="4" id="KW-0418">Kinase</keyword>
<dbReference type="PROSITE" id="PS50011">
    <property type="entry name" value="PROTEIN_KINASE_DOM"/>
    <property type="match status" value="1"/>
</dbReference>
<evidence type="ECO:0000313" key="10">
    <source>
        <dbReference type="EMBL" id="KMZ56395.1"/>
    </source>
</evidence>
<dbReference type="InterPro" id="IPR000719">
    <property type="entry name" value="Prot_kinase_dom"/>
</dbReference>
<evidence type="ECO:0000313" key="11">
    <source>
        <dbReference type="Proteomes" id="UP000036987"/>
    </source>
</evidence>
<dbReference type="Pfam" id="PF00069">
    <property type="entry name" value="Pkinase"/>
    <property type="match status" value="1"/>
</dbReference>
<dbReference type="InterPro" id="IPR008271">
    <property type="entry name" value="Ser/Thr_kinase_AS"/>
</dbReference>
<comment type="caution">
    <text evidence="10">The sequence shown here is derived from an EMBL/GenBank/DDBJ whole genome shotgun (WGS) entry which is preliminary data.</text>
</comment>
<dbReference type="FunFam" id="1.10.510.10:FF:000208">
    <property type="entry name" value="serine/threonine-protein kinase BLUS1 isoform X1"/>
    <property type="match status" value="1"/>
</dbReference>
<evidence type="ECO:0000256" key="7">
    <source>
        <dbReference type="SAM" id="Coils"/>
    </source>
</evidence>
<protein>
    <recommendedName>
        <fullName evidence="9">Protein kinase domain-containing protein</fullName>
    </recommendedName>
</protein>
<dbReference type="SMART" id="SM00220">
    <property type="entry name" value="S_TKc"/>
    <property type="match status" value="1"/>
</dbReference>
<evidence type="ECO:0000259" key="9">
    <source>
        <dbReference type="PROSITE" id="PS50011"/>
    </source>
</evidence>
<dbReference type="GO" id="GO:0043539">
    <property type="term" value="F:protein serine/threonine kinase activator activity"/>
    <property type="evidence" value="ECO:0007669"/>
    <property type="project" value="InterPro"/>
</dbReference>
<evidence type="ECO:0000256" key="2">
    <source>
        <dbReference type="ARBA" id="ARBA00022679"/>
    </source>
</evidence>